<dbReference type="GO" id="GO:0015012">
    <property type="term" value="P:heparan sulfate proteoglycan biosynthetic process"/>
    <property type="evidence" value="ECO:0007669"/>
    <property type="project" value="UniProtKB-UniPathway"/>
</dbReference>
<comment type="similarity">
    <text evidence="5">Belongs to the glycosyltransferase 14 family. XylT subfamily.</text>
</comment>
<keyword evidence="8" id="KW-0808">Transferase</keyword>
<evidence type="ECO:0000256" key="3">
    <source>
        <dbReference type="ARBA" id="ARBA00004840"/>
    </source>
</evidence>
<dbReference type="AlphaFoldDB" id="A0A820UQG7"/>
<evidence type="ECO:0000256" key="11">
    <source>
        <dbReference type="ARBA" id="ARBA00022824"/>
    </source>
</evidence>
<name>A0A820UQG7_9BILA</name>
<dbReference type="GO" id="GO:0046872">
    <property type="term" value="F:metal ion binding"/>
    <property type="evidence" value="ECO:0007669"/>
    <property type="project" value="UniProtKB-KW"/>
</dbReference>
<evidence type="ECO:0000256" key="8">
    <source>
        <dbReference type="ARBA" id="ARBA00022679"/>
    </source>
</evidence>
<evidence type="ECO:0000256" key="6">
    <source>
        <dbReference type="ARBA" id="ARBA00011972"/>
    </source>
</evidence>
<evidence type="ECO:0000256" key="1">
    <source>
        <dbReference type="ARBA" id="ARBA00004323"/>
    </source>
</evidence>
<dbReference type="InterPro" id="IPR003406">
    <property type="entry name" value="Glyco_trans_14"/>
</dbReference>
<evidence type="ECO:0000256" key="12">
    <source>
        <dbReference type="ARBA" id="ARBA00022968"/>
    </source>
</evidence>
<comment type="caution">
    <text evidence="20">The sequence shown here is derived from an EMBL/GenBank/DDBJ whole genome shotgun (WGS) entry which is preliminary data.</text>
</comment>
<keyword evidence="12" id="KW-0735">Signal-anchor</keyword>
<comment type="pathway">
    <text evidence="4">Glycan metabolism; heparan sulfate biosynthesis.</text>
</comment>
<dbReference type="GO" id="GO:0030158">
    <property type="term" value="F:protein xylosyltransferase activity"/>
    <property type="evidence" value="ECO:0007669"/>
    <property type="project" value="UniProtKB-EC"/>
</dbReference>
<dbReference type="UniPathway" id="UPA00755"/>
<proteinExistence type="inferred from homology"/>
<evidence type="ECO:0000256" key="16">
    <source>
        <dbReference type="ARBA" id="ARBA00023157"/>
    </source>
</evidence>
<accession>A0A820UQG7</accession>
<dbReference type="EC" id="2.4.2.26" evidence="6"/>
<keyword evidence="15" id="KW-0472">Membrane</keyword>
<evidence type="ECO:0000256" key="9">
    <source>
        <dbReference type="ARBA" id="ARBA00022692"/>
    </source>
</evidence>
<comment type="catalytic activity">
    <reaction evidence="19">
        <text>UDP-alpha-D-xylose + L-seryl-[protein] = 3-O-(beta-D-xylosyl)-L-seryl-[protein] + UDP + H(+)</text>
        <dbReference type="Rhea" id="RHEA:50192"/>
        <dbReference type="Rhea" id="RHEA-COMP:9863"/>
        <dbReference type="Rhea" id="RHEA-COMP:12567"/>
        <dbReference type="ChEBI" id="CHEBI:15378"/>
        <dbReference type="ChEBI" id="CHEBI:29999"/>
        <dbReference type="ChEBI" id="CHEBI:57632"/>
        <dbReference type="ChEBI" id="CHEBI:58223"/>
        <dbReference type="ChEBI" id="CHEBI:132085"/>
        <dbReference type="EC" id="2.4.2.26"/>
    </reaction>
</comment>
<keyword evidence="10" id="KW-0479">Metal-binding</keyword>
<evidence type="ECO:0000256" key="17">
    <source>
        <dbReference type="ARBA" id="ARBA00023180"/>
    </source>
</evidence>
<dbReference type="UniPathway" id="UPA00756"/>
<evidence type="ECO:0000256" key="14">
    <source>
        <dbReference type="ARBA" id="ARBA00023034"/>
    </source>
</evidence>
<evidence type="ECO:0000256" key="10">
    <source>
        <dbReference type="ARBA" id="ARBA00022723"/>
    </source>
</evidence>
<feature type="non-terminal residue" evidence="20">
    <location>
        <position position="1"/>
    </location>
</feature>
<keyword evidence="13" id="KW-1133">Transmembrane helix</keyword>
<dbReference type="GO" id="GO:0005789">
    <property type="term" value="C:endoplasmic reticulum membrane"/>
    <property type="evidence" value="ECO:0007669"/>
    <property type="project" value="UniProtKB-SubCell"/>
</dbReference>
<evidence type="ECO:0000256" key="4">
    <source>
        <dbReference type="ARBA" id="ARBA00005093"/>
    </source>
</evidence>
<keyword evidence="14" id="KW-0333">Golgi apparatus</keyword>
<keyword evidence="16" id="KW-1015">Disulfide bond</keyword>
<evidence type="ECO:0000313" key="20">
    <source>
        <dbReference type="EMBL" id="CAF4488825.1"/>
    </source>
</evidence>
<evidence type="ECO:0000256" key="19">
    <source>
        <dbReference type="ARBA" id="ARBA00047847"/>
    </source>
</evidence>
<evidence type="ECO:0000256" key="15">
    <source>
        <dbReference type="ARBA" id="ARBA00023136"/>
    </source>
</evidence>
<evidence type="ECO:0000256" key="13">
    <source>
        <dbReference type="ARBA" id="ARBA00022989"/>
    </source>
</evidence>
<comment type="subcellular location">
    <subcellularLocation>
        <location evidence="2">Endoplasmic reticulum membrane</location>
        <topology evidence="2">Single-pass type II membrane protein</topology>
    </subcellularLocation>
    <subcellularLocation>
        <location evidence="1">Golgi apparatus membrane</location>
        <topology evidence="1">Single-pass type II membrane protein</topology>
    </subcellularLocation>
</comment>
<sequence>MYILSIFWQQKIPVWDRLISKWLLFIVLVNFANAFIQNDDPSEILDIQPKCVLDEQATFAISRAKTDYCKTYLKEISCEIASNPNFFPSSLPRFCPIKTYGEFTGHCNCWRIFNNASVSNIFAINHTCSDWFADNDNRSIAETVTLYRTSFVPVGTGFKPETPPNQISLVFFFLVSGRKSLRQNERYLYRELSKLCDRYSNIVMAKIRYRTTWGSTTRLLAELDVYKQLIEDLKWNFSFVISMSESDFPIKPIEELSEFLSMFPNKNFIVGDIGNTTEMLESSETRSIFVFCDNYLYRLGHKKFIQNIIYEFGSDWTILSRDFINYVTYGDDELIRGLRLTFNFSALPSESFYHTAVINSVYCDKYIRHNLRMVNWDRKRGCTCFNRDVGDLCGCSPVIYRRSDKKLFA</sequence>
<evidence type="ECO:0000256" key="18">
    <source>
        <dbReference type="ARBA" id="ARBA00042865"/>
    </source>
</evidence>
<dbReference type="GO" id="GO:0000139">
    <property type="term" value="C:Golgi membrane"/>
    <property type="evidence" value="ECO:0007669"/>
    <property type="project" value="UniProtKB-SubCell"/>
</dbReference>
<keyword evidence="21" id="KW-1185">Reference proteome</keyword>
<reference evidence="20" key="1">
    <citation type="submission" date="2021-02" db="EMBL/GenBank/DDBJ databases">
        <authorList>
            <person name="Nowell W R."/>
        </authorList>
    </citation>
    <scope>NUCLEOTIDE SEQUENCE</scope>
</reference>
<dbReference type="GO" id="GO:0050650">
    <property type="term" value="P:chondroitin sulfate proteoglycan biosynthetic process"/>
    <property type="evidence" value="ECO:0007669"/>
    <property type="project" value="TreeGrafter"/>
</dbReference>
<keyword evidence="17" id="KW-0325">Glycoprotein</keyword>
<evidence type="ECO:0000256" key="7">
    <source>
        <dbReference type="ARBA" id="ARBA00022676"/>
    </source>
</evidence>
<comment type="pathway">
    <text evidence="3">Glycan metabolism; chondroitin sulfate biosynthesis.</text>
</comment>
<dbReference type="Pfam" id="PF02485">
    <property type="entry name" value="Branch"/>
    <property type="match status" value="1"/>
</dbReference>
<dbReference type="PANTHER" id="PTHR46025:SF3">
    <property type="entry name" value="XYLOSYLTRANSFERASE OXT"/>
    <property type="match status" value="1"/>
</dbReference>
<protein>
    <recommendedName>
        <fullName evidence="6">protein xylosyltransferase</fullName>
        <ecNumber evidence="6">2.4.2.26</ecNumber>
    </recommendedName>
    <alternativeName>
        <fullName evidence="18">Peptide O-xylosyltransferase</fullName>
    </alternativeName>
</protein>
<dbReference type="Proteomes" id="UP000663873">
    <property type="component" value="Unassembled WGS sequence"/>
</dbReference>
<dbReference type="EMBL" id="CAJOBP010006267">
    <property type="protein sequence ID" value="CAF4488825.1"/>
    <property type="molecule type" value="Genomic_DNA"/>
</dbReference>
<keyword evidence="7" id="KW-0328">Glycosyltransferase</keyword>
<dbReference type="InterPro" id="IPR043538">
    <property type="entry name" value="XYLT"/>
</dbReference>
<keyword evidence="9" id="KW-0812">Transmembrane</keyword>
<evidence type="ECO:0000313" key="21">
    <source>
        <dbReference type="Proteomes" id="UP000663873"/>
    </source>
</evidence>
<evidence type="ECO:0000256" key="5">
    <source>
        <dbReference type="ARBA" id="ARBA00010195"/>
    </source>
</evidence>
<dbReference type="PANTHER" id="PTHR46025">
    <property type="entry name" value="XYLOSYLTRANSFERASE OXT"/>
    <property type="match status" value="1"/>
</dbReference>
<evidence type="ECO:0000256" key="2">
    <source>
        <dbReference type="ARBA" id="ARBA00004648"/>
    </source>
</evidence>
<gene>
    <name evidence="20" type="ORF">UJA718_LOCUS25493</name>
</gene>
<keyword evidence="11" id="KW-0256">Endoplasmic reticulum</keyword>
<organism evidence="20 21">
    <name type="scientific">Rotaria socialis</name>
    <dbReference type="NCBI Taxonomy" id="392032"/>
    <lineage>
        <taxon>Eukaryota</taxon>
        <taxon>Metazoa</taxon>
        <taxon>Spiralia</taxon>
        <taxon>Gnathifera</taxon>
        <taxon>Rotifera</taxon>
        <taxon>Eurotatoria</taxon>
        <taxon>Bdelloidea</taxon>
        <taxon>Philodinida</taxon>
        <taxon>Philodinidae</taxon>
        <taxon>Rotaria</taxon>
    </lineage>
</organism>